<comment type="pathway">
    <text evidence="1 6">Cell wall biogenesis; peptidoglycan biosynthesis.</text>
</comment>
<keyword evidence="2" id="KW-0808">Transferase</keyword>
<dbReference type="InterPro" id="IPR038063">
    <property type="entry name" value="Transpep_catalytic_dom"/>
</dbReference>
<dbReference type="Pfam" id="PF03734">
    <property type="entry name" value="YkuD"/>
    <property type="match status" value="1"/>
</dbReference>
<accession>A0ABV9JDY1</accession>
<dbReference type="InterPro" id="IPR043708">
    <property type="entry name" value="DUF5648"/>
</dbReference>
<keyword evidence="7" id="KW-0732">Signal</keyword>
<dbReference type="Proteomes" id="UP001595987">
    <property type="component" value="Unassembled WGS sequence"/>
</dbReference>
<dbReference type="RefSeq" id="WP_213536632.1">
    <property type="nucleotide sequence ID" value="NZ_BOVQ01000008.1"/>
</dbReference>
<dbReference type="SUPFAM" id="SSF141523">
    <property type="entry name" value="L,D-transpeptidase catalytic domain-like"/>
    <property type="match status" value="1"/>
</dbReference>
<evidence type="ECO:0000256" key="1">
    <source>
        <dbReference type="ARBA" id="ARBA00004752"/>
    </source>
</evidence>
<evidence type="ECO:0000259" key="8">
    <source>
        <dbReference type="PROSITE" id="PS52029"/>
    </source>
</evidence>
<dbReference type="Gene3D" id="2.40.440.10">
    <property type="entry name" value="L,D-transpeptidase catalytic domain-like"/>
    <property type="match status" value="1"/>
</dbReference>
<keyword evidence="3 6" id="KW-0133">Cell shape</keyword>
<feature type="chain" id="PRO_5045062696" evidence="7">
    <location>
        <begin position="24"/>
        <end position="317"/>
    </location>
</feature>
<evidence type="ECO:0000256" key="4">
    <source>
        <dbReference type="ARBA" id="ARBA00022984"/>
    </source>
</evidence>
<keyword evidence="5 6" id="KW-0961">Cell wall biogenesis/degradation</keyword>
<keyword evidence="4 6" id="KW-0573">Peptidoglycan synthesis</keyword>
<dbReference type="EMBL" id="JBHSGD010000002">
    <property type="protein sequence ID" value="MFC4651695.1"/>
    <property type="molecule type" value="Genomic_DNA"/>
</dbReference>
<dbReference type="PANTHER" id="PTHR30582:SF2">
    <property type="entry name" value="L,D-TRANSPEPTIDASE YCIB-RELATED"/>
    <property type="match status" value="1"/>
</dbReference>
<dbReference type="CDD" id="cd16913">
    <property type="entry name" value="YkuD_like"/>
    <property type="match status" value="1"/>
</dbReference>
<reference evidence="10" key="1">
    <citation type="journal article" date="2019" name="Int. J. Syst. Evol. Microbiol.">
        <title>The Global Catalogue of Microorganisms (GCM) 10K type strain sequencing project: providing services to taxonomists for standard genome sequencing and annotation.</title>
        <authorList>
            <consortium name="The Broad Institute Genomics Platform"/>
            <consortium name="The Broad Institute Genome Sequencing Center for Infectious Disease"/>
            <person name="Wu L."/>
            <person name="Ma J."/>
        </authorList>
    </citation>
    <scope>NUCLEOTIDE SEQUENCE [LARGE SCALE GENOMIC DNA]</scope>
    <source>
        <strain evidence="10">CCUG 63287</strain>
    </source>
</reference>
<dbReference type="InterPro" id="IPR050979">
    <property type="entry name" value="LD-transpeptidase"/>
</dbReference>
<sequence length="317" mass="34829">MKKILAFLVTFIAFGMVAGAVHADSNIYRLYNPNTGEHFYTSSSVEKSGLLNVGWIYEGIGWVAPSAGSPVYRLYNPHAMGGDHYYTTSAGERDVLMRAGWHYDGVFWRSGGKVSVYVAYNPNAQSGAHNFTTNASEQQSLLNVGWKFPAVAWQAVKLGSANGGVQMRPQTGDYWNYPSELNAYPNINQYPGINIVVNKATQRLYIKSNNRVLYTMYCSTANPALGATPSGSYAVQAEHGATLVENGYAVAKTYTSWYQHGIYLFHSVVFNPNGTVDIAQAEQLGKTPQSHGCVRLTIPDARWIYQTIPVGTPVTIQ</sequence>
<gene>
    <name evidence="9" type="ORF">ACFO26_02100</name>
</gene>
<dbReference type="Pfam" id="PF18885">
    <property type="entry name" value="DUF5648"/>
    <property type="match status" value="1"/>
</dbReference>
<evidence type="ECO:0000313" key="10">
    <source>
        <dbReference type="Proteomes" id="UP001595987"/>
    </source>
</evidence>
<name>A0ABV9JDY1_9LACT</name>
<feature type="active site" description="Proton donor/acceptor" evidence="6">
    <location>
        <position position="266"/>
    </location>
</feature>
<evidence type="ECO:0000256" key="5">
    <source>
        <dbReference type="ARBA" id="ARBA00023316"/>
    </source>
</evidence>
<evidence type="ECO:0000313" key="9">
    <source>
        <dbReference type="EMBL" id="MFC4651695.1"/>
    </source>
</evidence>
<feature type="signal peptide" evidence="7">
    <location>
        <begin position="1"/>
        <end position="23"/>
    </location>
</feature>
<evidence type="ECO:0000256" key="2">
    <source>
        <dbReference type="ARBA" id="ARBA00022679"/>
    </source>
</evidence>
<comment type="caution">
    <text evidence="9">The sequence shown here is derived from an EMBL/GenBank/DDBJ whole genome shotgun (WGS) entry which is preliminary data.</text>
</comment>
<organism evidence="9 10">
    <name type="scientific">Lactococcus nasutitermitis</name>
    <dbReference type="NCBI Taxonomy" id="1652957"/>
    <lineage>
        <taxon>Bacteria</taxon>
        <taxon>Bacillati</taxon>
        <taxon>Bacillota</taxon>
        <taxon>Bacilli</taxon>
        <taxon>Lactobacillales</taxon>
        <taxon>Streptococcaceae</taxon>
        <taxon>Lactococcus</taxon>
    </lineage>
</organism>
<evidence type="ECO:0000256" key="6">
    <source>
        <dbReference type="PROSITE-ProRule" id="PRU01373"/>
    </source>
</evidence>
<dbReference type="PROSITE" id="PS52029">
    <property type="entry name" value="LD_TPASE"/>
    <property type="match status" value="1"/>
</dbReference>
<dbReference type="PANTHER" id="PTHR30582">
    <property type="entry name" value="L,D-TRANSPEPTIDASE"/>
    <property type="match status" value="1"/>
</dbReference>
<protein>
    <submittedName>
        <fullName evidence="9">L,D-transpeptidase family protein</fullName>
    </submittedName>
</protein>
<dbReference type="InterPro" id="IPR005490">
    <property type="entry name" value="LD_TPept_cat_dom"/>
</dbReference>
<evidence type="ECO:0000256" key="7">
    <source>
        <dbReference type="SAM" id="SignalP"/>
    </source>
</evidence>
<feature type="domain" description="L,D-TPase catalytic" evidence="8">
    <location>
        <begin position="193"/>
        <end position="317"/>
    </location>
</feature>
<keyword evidence="10" id="KW-1185">Reference proteome</keyword>
<evidence type="ECO:0000256" key="3">
    <source>
        <dbReference type="ARBA" id="ARBA00022960"/>
    </source>
</evidence>
<feature type="active site" description="Nucleophile" evidence="6">
    <location>
        <position position="293"/>
    </location>
</feature>
<proteinExistence type="predicted"/>